<proteinExistence type="predicted"/>
<keyword evidence="3" id="KW-1185">Reference proteome</keyword>
<evidence type="ECO:0000259" key="1">
    <source>
        <dbReference type="Pfam" id="PF21806"/>
    </source>
</evidence>
<evidence type="ECO:0000313" key="2">
    <source>
        <dbReference type="EMBL" id="BCK58464.1"/>
    </source>
</evidence>
<sequence length="169" mass="19561">MEFRPTRDLLRQCRNELFRVEVRDTYGVPNEDEPFQRFMNGEPFDYREWFRGWAELVQCLVSEGASVRRVRVVTVPVVDYQRWSLTEITPLNVETGEDIRYLNRAEASSVPADDYWIIDRETVAFTLSDSDGRAVGRSGVTTDPQIVGLCLSEAQRLWSVATPYGEFVR</sequence>
<name>A0A7G1KZC2_9NOCA</name>
<dbReference type="AlphaFoldDB" id="A0A7G1KZC2"/>
<dbReference type="EMBL" id="AP023396">
    <property type="protein sequence ID" value="BCK58464.1"/>
    <property type="molecule type" value="Genomic_DNA"/>
</dbReference>
<dbReference type="RefSeq" id="WP_187685211.1">
    <property type="nucleotide sequence ID" value="NZ_JARWPE010000475.1"/>
</dbReference>
<protein>
    <recommendedName>
        <fullName evidence="1">DUF6879 domain-containing protein</fullName>
    </recommendedName>
</protein>
<dbReference type="Pfam" id="PF21806">
    <property type="entry name" value="DUF6879"/>
    <property type="match status" value="1"/>
</dbReference>
<accession>A0A7G1KZC2</accession>
<dbReference type="Proteomes" id="UP000516173">
    <property type="component" value="Chromosome"/>
</dbReference>
<feature type="domain" description="DUF6879" evidence="1">
    <location>
        <begin position="7"/>
        <end position="168"/>
    </location>
</feature>
<organism evidence="2 3">
    <name type="scientific">Nocardia wallacei</name>
    <dbReference type="NCBI Taxonomy" id="480035"/>
    <lineage>
        <taxon>Bacteria</taxon>
        <taxon>Bacillati</taxon>
        <taxon>Actinomycetota</taxon>
        <taxon>Actinomycetes</taxon>
        <taxon>Mycobacteriales</taxon>
        <taxon>Nocardiaceae</taxon>
        <taxon>Nocardia</taxon>
    </lineage>
</organism>
<dbReference type="InterPro" id="IPR049244">
    <property type="entry name" value="DUF6879"/>
</dbReference>
<evidence type="ECO:0000313" key="3">
    <source>
        <dbReference type="Proteomes" id="UP000516173"/>
    </source>
</evidence>
<gene>
    <name evidence="2" type="ORF">NWFMUON74_62360</name>
</gene>
<reference evidence="2 3" key="1">
    <citation type="submission" date="2020-08" db="EMBL/GenBank/DDBJ databases">
        <title>Genome Sequencing of Nocardia wallacei strain FMUON74 and assembly.</title>
        <authorList>
            <person name="Toyokawa M."/>
            <person name="Uesaka K."/>
        </authorList>
    </citation>
    <scope>NUCLEOTIDE SEQUENCE [LARGE SCALE GENOMIC DNA]</scope>
    <source>
        <strain evidence="2 3">FMUON74</strain>
    </source>
</reference>
<dbReference type="KEGG" id="nwl:NWFMUON74_62360"/>